<organism evidence="2 3">
    <name type="scientific">Mycena citricolor</name>
    <dbReference type="NCBI Taxonomy" id="2018698"/>
    <lineage>
        <taxon>Eukaryota</taxon>
        <taxon>Fungi</taxon>
        <taxon>Dikarya</taxon>
        <taxon>Basidiomycota</taxon>
        <taxon>Agaricomycotina</taxon>
        <taxon>Agaricomycetes</taxon>
        <taxon>Agaricomycetidae</taxon>
        <taxon>Agaricales</taxon>
        <taxon>Marasmiineae</taxon>
        <taxon>Mycenaceae</taxon>
        <taxon>Mycena</taxon>
    </lineage>
</organism>
<dbReference type="AlphaFoldDB" id="A0AAD2HQD8"/>
<evidence type="ECO:0000313" key="2">
    <source>
        <dbReference type="EMBL" id="CAK5280469.1"/>
    </source>
</evidence>
<comment type="caution">
    <text evidence="2">The sequence shown here is derived from an EMBL/GenBank/DDBJ whole genome shotgun (WGS) entry which is preliminary data.</text>
</comment>
<dbReference type="Proteomes" id="UP001295794">
    <property type="component" value="Unassembled WGS sequence"/>
</dbReference>
<proteinExistence type="predicted"/>
<name>A0AAD2HQD8_9AGAR</name>
<evidence type="ECO:0000256" key="1">
    <source>
        <dbReference type="SAM" id="MobiDB-lite"/>
    </source>
</evidence>
<evidence type="ECO:0000313" key="3">
    <source>
        <dbReference type="Proteomes" id="UP001295794"/>
    </source>
</evidence>
<sequence>SLTPHRDDTTTSSCPVSRLLQTSECDQGRISGRDPNSVQEGVAEDSS</sequence>
<dbReference type="EMBL" id="CAVNYO010000440">
    <property type="protein sequence ID" value="CAK5280469.1"/>
    <property type="molecule type" value="Genomic_DNA"/>
</dbReference>
<gene>
    <name evidence="2" type="ORF">MYCIT1_LOCUS30962</name>
</gene>
<keyword evidence="3" id="KW-1185">Reference proteome</keyword>
<accession>A0AAD2HQD8</accession>
<protein>
    <submittedName>
        <fullName evidence="2">Uncharacterized protein</fullName>
    </submittedName>
</protein>
<feature type="compositionally biased region" description="Polar residues" evidence="1">
    <location>
        <begin position="10"/>
        <end position="25"/>
    </location>
</feature>
<feature type="non-terminal residue" evidence="2">
    <location>
        <position position="1"/>
    </location>
</feature>
<feature type="region of interest" description="Disordered" evidence="1">
    <location>
        <begin position="1"/>
        <end position="47"/>
    </location>
</feature>
<reference evidence="2" key="1">
    <citation type="submission" date="2023-11" db="EMBL/GenBank/DDBJ databases">
        <authorList>
            <person name="De Vega J J."/>
            <person name="De Vega J J."/>
        </authorList>
    </citation>
    <scope>NUCLEOTIDE SEQUENCE</scope>
</reference>